<dbReference type="InParanoid" id="A0A2K3DFJ5"/>
<dbReference type="AlphaFoldDB" id="A0A2K3DFJ5"/>
<dbReference type="Proteomes" id="UP000006906">
    <property type="component" value="Chromosome 9"/>
</dbReference>
<dbReference type="KEGG" id="cre:CHLRE_09g409325v5"/>
<evidence type="ECO:0000313" key="1">
    <source>
        <dbReference type="EMBL" id="PNW79287.1"/>
    </source>
</evidence>
<reference evidence="1 2" key="1">
    <citation type="journal article" date="2007" name="Science">
        <title>The Chlamydomonas genome reveals the evolution of key animal and plant functions.</title>
        <authorList>
            <person name="Merchant S.S."/>
            <person name="Prochnik S.E."/>
            <person name="Vallon O."/>
            <person name="Harris E.H."/>
            <person name="Karpowicz S.J."/>
            <person name="Witman G.B."/>
            <person name="Terry A."/>
            <person name="Salamov A."/>
            <person name="Fritz-Laylin L.K."/>
            <person name="Marechal-Drouard L."/>
            <person name="Marshall W.F."/>
            <person name="Qu L.H."/>
            <person name="Nelson D.R."/>
            <person name="Sanderfoot A.A."/>
            <person name="Spalding M.H."/>
            <person name="Kapitonov V.V."/>
            <person name="Ren Q."/>
            <person name="Ferris P."/>
            <person name="Lindquist E."/>
            <person name="Shapiro H."/>
            <person name="Lucas S.M."/>
            <person name="Grimwood J."/>
            <person name="Schmutz J."/>
            <person name="Cardol P."/>
            <person name="Cerutti H."/>
            <person name="Chanfreau G."/>
            <person name="Chen C.L."/>
            <person name="Cognat V."/>
            <person name="Croft M.T."/>
            <person name="Dent R."/>
            <person name="Dutcher S."/>
            <person name="Fernandez E."/>
            <person name="Fukuzawa H."/>
            <person name="Gonzalez-Ballester D."/>
            <person name="Gonzalez-Halphen D."/>
            <person name="Hallmann A."/>
            <person name="Hanikenne M."/>
            <person name="Hippler M."/>
            <person name="Inwood W."/>
            <person name="Jabbari K."/>
            <person name="Kalanon M."/>
            <person name="Kuras R."/>
            <person name="Lefebvre P.A."/>
            <person name="Lemaire S.D."/>
            <person name="Lobanov A.V."/>
            <person name="Lohr M."/>
            <person name="Manuell A."/>
            <person name="Meier I."/>
            <person name="Mets L."/>
            <person name="Mittag M."/>
            <person name="Mittelmeier T."/>
            <person name="Moroney J.V."/>
            <person name="Moseley J."/>
            <person name="Napoli C."/>
            <person name="Nedelcu A.M."/>
            <person name="Niyogi K."/>
            <person name="Novoselov S.V."/>
            <person name="Paulsen I.T."/>
            <person name="Pazour G."/>
            <person name="Purton S."/>
            <person name="Ral J.P."/>
            <person name="Riano-Pachon D.M."/>
            <person name="Riekhof W."/>
            <person name="Rymarquis L."/>
            <person name="Schroda M."/>
            <person name="Stern D."/>
            <person name="Umen J."/>
            <person name="Willows R."/>
            <person name="Wilson N."/>
            <person name="Zimmer S.L."/>
            <person name="Allmer J."/>
            <person name="Balk J."/>
            <person name="Bisova K."/>
            <person name="Chen C.J."/>
            <person name="Elias M."/>
            <person name="Gendler K."/>
            <person name="Hauser C."/>
            <person name="Lamb M.R."/>
            <person name="Ledford H."/>
            <person name="Long J.C."/>
            <person name="Minagawa J."/>
            <person name="Page M.D."/>
            <person name="Pan J."/>
            <person name="Pootakham W."/>
            <person name="Roje S."/>
            <person name="Rose A."/>
            <person name="Stahlberg E."/>
            <person name="Terauchi A.M."/>
            <person name="Yang P."/>
            <person name="Ball S."/>
            <person name="Bowler C."/>
            <person name="Dieckmann C.L."/>
            <person name="Gladyshev V.N."/>
            <person name="Green P."/>
            <person name="Jorgensen R."/>
            <person name="Mayfield S."/>
            <person name="Mueller-Roeber B."/>
            <person name="Rajamani S."/>
            <person name="Sayre R.T."/>
            <person name="Brokstein P."/>
            <person name="Dubchak I."/>
            <person name="Goodstein D."/>
            <person name="Hornick L."/>
            <person name="Huang Y.W."/>
            <person name="Jhaveri J."/>
            <person name="Luo Y."/>
            <person name="Martinez D."/>
            <person name="Ngau W.C."/>
            <person name="Otillar B."/>
            <person name="Poliakov A."/>
            <person name="Porter A."/>
            <person name="Szajkowski L."/>
            <person name="Werner G."/>
            <person name="Zhou K."/>
            <person name="Grigoriev I.V."/>
            <person name="Rokhsar D.S."/>
            <person name="Grossman A.R."/>
        </authorList>
    </citation>
    <scope>NUCLEOTIDE SEQUENCE [LARGE SCALE GENOMIC DNA]</scope>
    <source>
        <strain evidence="2">CC-503</strain>
    </source>
</reference>
<dbReference type="Gramene" id="PNW79287">
    <property type="protein sequence ID" value="PNW79287"/>
    <property type="gene ID" value="CHLRE_09g409325v5"/>
</dbReference>
<dbReference type="RefSeq" id="XP_042921533.1">
    <property type="nucleotide sequence ID" value="XM_043066237.1"/>
</dbReference>
<gene>
    <name evidence="1" type="ORF">CHLRE_09g409325v5</name>
</gene>
<organism evidence="1 2">
    <name type="scientific">Chlamydomonas reinhardtii</name>
    <name type="common">Chlamydomonas smithii</name>
    <dbReference type="NCBI Taxonomy" id="3055"/>
    <lineage>
        <taxon>Eukaryota</taxon>
        <taxon>Viridiplantae</taxon>
        <taxon>Chlorophyta</taxon>
        <taxon>core chlorophytes</taxon>
        <taxon>Chlorophyceae</taxon>
        <taxon>CS clade</taxon>
        <taxon>Chlamydomonadales</taxon>
        <taxon>Chlamydomonadaceae</taxon>
        <taxon>Chlamydomonas</taxon>
    </lineage>
</organism>
<sequence>MHQEQETSCCGGGQWLGTLGGLHAATQRGWLLGVGCAGPVTAMPHREWLTLVISRAPDWT</sequence>
<dbReference type="GeneID" id="66054873"/>
<protein>
    <submittedName>
        <fullName evidence="1">Uncharacterized protein</fullName>
    </submittedName>
</protein>
<dbReference type="EMBL" id="CM008970">
    <property type="protein sequence ID" value="PNW79287.1"/>
    <property type="molecule type" value="Genomic_DNA"/>
</dbReference>
<name>A0A2K3DFJ5_CHLRE</name>
<evidence type="ECO:0000313" key="2">
    <source>
        <dbReference type="Proteomes" id="UP000006906"/>
    </source>
</evidence>
<accession>A0A2K3DFJ5</accession>
<keyword evidence="2" id="KW-1185">Reference proteome</keyword>
<proteinExistence type="predicted"/>